<evidence type="ECO:0000256" key="1">
    <source>
        <dbReference type="ARBA" id="ARBA00007401"/>
    </source>
</evidence>
<dbReference type="InterPro" id="IPR006104">
    <property type="entry name" value="Glyco_hydro_2_N"/>
</dbReference>
<gene>
    <name evidence="9" type="ORF">N8I77_003559</name>
</gene>
<evidence type="ECO:0000313" key="9">
    <source>
        <dbReference type="EMBL" id="KAK2610103.1"/>
    </source>
</evidence>
<proteinExistence type="inferred from homology"/>
<keyword evidence="2" id="KW-0227">DNA damage</keyword>
<dbReference type="Pfam" id="PF02837">
    <property type="entry name" value="Glyco_hydro_2_N"/>
    <property type="match status" value="1"/>
</dbReference>
<evidence type="ECO:0000259" key="8">
    <source>
        <dbReference type="Pfam" id="PF02837"/>
    </source>
</evidence>
<dbReference type="InterPro" id="IPR017853">
    <property type="entry name" value="GH"/>
</dbReference>
<dbReference type="InterPro" id="IPR008979">
    <property type="entry name" value="Galactose-bd-like_sf"/>
</dbReference>
<dbReference type="InterPro" id="IPR006102">
    <property type="entry name" value="Ig-like_GH2"/>
</dbReference>
<keyword evidence="4" id="KW-0326">Glycosidase</keyword>
<dbReference type="Gene3D" id="2.60.40.10">
    <property type="entry name" value="Immunoglobulins"/>
    <property type="match status" value="1"/>
</dbReference>
<dbReference type="InterPro" id="IPR006103">
    <property type="entry name" value="Glyco_hydro_2_cat"/>
</dbReference>
<dbReference type="SUPFAM" id="SSF49303">
    <property type="entry name" value="beta-Galactosidase/glucuronidase domain"/>
    <property type="match status" value="1"/>
</dbReference>
<dbReference type="InterPro" id="IPR036217">
    <property type="entry name" value="MethylDNA_cys_MeTrfase_DNAb"/>
</dbReference>
<dbReference type="InterPro" id="IPR036156">
    <property type="entry name" value="Beta-gal/glucu_dom_sf"/>
</dbReference>
<reference evidence="9" key="1">
    <citation type="submission" date="2023-06" db="EMBL/GenBank/DDBJ databases">
        <authorList>
            <person name="Noh H."/>
        </authorList>
    </citation>
    <scope>NUCLEOTIDE SEQUENCE</scope>
    <source>
        <strain evidence="9">DUCC20226</strain>
    </source>
</reference>
<dbReference type="Gene3D" id="3.20.20.80">
    <property type="entry name" value="Glycosidases"/>
    <property type="match status" value="1"/>
</dbReference>
<comment type="caution">
    <text evidence="9">The sequence shown here is derived from an EMBL/GenBank/DDBJ whole genome shotgun (WGS) entry which is preliminary data.</text>
</comment>
<dbReference type="PANTHER" id="PTHR42732">
    <property type="entry name" value="BETA-GALACTOSIDASE"/>
    <property type="match status" value="1"/>
</dbReference>
<dbReference type="Proteomes" id="UP001265746">
    <property type="component" value="Unassembled WGS sequence"/>
</dbReference>
<dbReference type="SUPFAM" id="SSF46767">
    <property type="entry name" value="Methylated DNA-protein cysteine methyltransferase, C-terminal domain"/>
    <property type="match status" value="1"/>
</dbReference>
<evidence type="ECO:0000259" key="7">
    <source>
        <dbReference type="Pfam" id="PF02836"/>
    </source>
</evidence>
<dbReference type="AlphaFoldDB" id="A0AAD9W6X0"/>
<dbReference type="Pfam" id="PF02836">
    <property type="entry name" value="Glyco_hydro_2_C"/>
    <property type="match status" value="1"/>
</dbReference>
<dbReference type="InterPro" id="IPR036388">
    <property type="entry name" value="WH-like_DNA-bd_sf"/>
</dbReference>
<evidence type="ECO:0000313" key="10">
    <source>
        <dbReference type="Proteomes" id="UP001265746"/>
    </source>
</evidence>
<evidence type="ECO:0000256" key="3">
    <source>
        <dbReference type="ARBA" id="ARBA00022801"/>
    </source>
</evidence>
<dbReference type="InterPro" id="IPR013783">
    <property type="entry name" value="Ig-like_fold"/>
</dbReference>
<dbReference type="GO" id="GO:0004553">
    <property type="term" value="F:hydrolase activity, hydrolyzing O-glycosyl compounds"/>
    <property type="evidence" value="ECO:0007669"/>
    <property type="project" value="InterPro"/>
</dbReference>
<dbReference type="Gene3D" id="1.10.10.10">
    <property type="entry name" value="Winged helix-like DNA-binding domain superfamily/Winged helix DNA-binding domain"/>
    <property type="match status" value="1"/>
</dbReference>
<accession>A0AAD9W6X0</accession>
<sequence>MASPSYPRPDFQRPNLNWTSLNGAWDFYFDDEDAGLGENWQLTSPPSSLKRTIQVPYAFQTPASGINERAAHEVLWYSRTIKDIRSDESKKNGDRLLIRFGAVDYDSQVWVNGAFVGGHRGGHVPFDLDISSAVPAGGEATVALRVRDSPYDLTQPRGKQYWGPEPESIFYTPSSGIWQNVWLEAVPATRIANSSEGTVLRSNDIKSGVLHARVAVTGRKVQAPTSVEITASFLGLEVGKVKGDLPKDREYADLDLSLRLPETEFNRVAGTLAEDQSVWRDGLALWSPEHPLLYDLTLKLYDASGRAVDEVQTTTGMRNIDWQRGDSTFRLNDKPIFQSLCLDQGYWPDTFMTPPSADALKEDIELSKKMGFNGCRKHQKVEDPVFFYWADRLGYLVWGEMANAYEFSDEYVSRFNQEWTESVKRDINHPSIIAWTPVNESWAYPKLTANSQEGIDQRNHIRQLYYLTKTLDPTRPINDNCGWEHVVTDLSTFHEYADGPEVEKICSTLPSILHRLTGEPVGRPMFVPPVYGPNAAVLDPATQHKSGAPVLNTEFGGVNIAPADKKGTGKKFSTEDWGYTTASDPEDLLKRIEKLAIGVVHAGHCSGFVYTQLTDIEQEVNGVYSYDRQAKIDPSRMKAIFDKAAKIYLDGVQNEKKWEVSATDTLVGPLGNKRQREMPRSDEAAAFFHAVYTAVQEIPHGKVTSYGHIAKLVGTPQRPRQVGVCLKHLSQDTGARFNHTNVPWQRVINSKGMISPRSQPSSTQNQATALRAEGVTVSTGALGELTVDFAEFGWFPNVLPSEEEGNGGFDEDE</sequence>
<dbReference type="PANTHER" id="PTHR42732:SF4">
    <property type="entry name" value="BETA-MANNOSIDASE"/>
    <property type="match status" value="1"/>
</dbReference>
<evidence type="ECO:0000256" key="4">
    <source>
        <dbReference type="ARBA" id="ARBA00023295"/>
    </source>
</evidence>
<dbReference type="InterPro" id="IPR014048">
    <property type="entry name" value="MethylDNA_cys_MeTrfase_DNA-bd"/>
</dbReference>
<dbReference type="Pfam" id="PF01035">
    <property type="entry name" value="DNA_binding_1"/>
    <property type="match status" value="1"/>
</dbReference>
<dbReference type="Pfam" id="PF00703">
    <property type="entry name" value="Glyco_hydro_2"/>
    <property type="match status" value="1"/>
</dbReference>
<organism evidence="9 10">
    <name type="scientific">Phomopsis amygdali</name>
    <name type="common">Fusicoccum amygdali</name>
    <dbReference type="NCBI Taxonomy" id="1214568"/>
    <lineage>
        <taxon>Eukaryota</taxon>
        <taxon>Fungi</taxon>
        <taxon>Dikarya</taxon>
        <taxon>Ascomycota</taxon>
        <taxon>Pezizomycotina</taxon>
        <taxon>Sordariomycetes</taxon>
        <taxon>Sordariomycetidae</taxon>
        <taxon>Diaporthales</taxon>
        <taxon>Diaporthaceae</taxon>
        <taxon>Diaporthe</taxon>
    </lineage>
</organism>
<name>A0AAD9W6X0_PHOAM</name>
<evidence type="ECO:0000259" key="5">
    <source>
        <dbReference type="Pfam" id="PF00703"/>
    </source>
</evidence>
<protein>
    <submittedName>
        <fullName evidence="9">Uncharacterized protein</fullName>
    </submittedName>
</protein>
<evidence type="ECO:0000259" key="6">
    <source>
        <dbReference type="Pfam" id="PF01035"/>
    </source>
</evidence>
<feature type="domain" description="Glycosyl hydrolases family 2 sugar binding" evidence="8">
    <location>
        <begin position="20"/>
        <end position="146"/>
    </location>
</feature>
<feature type="domain" description="Methylated-DNA-[protein]-cysteine S-methyltransferase DNA binding" evidence="6">
    <location>
        <begin position="687"/>
        <end position="775"/>
    </location>
</feature>
<comment type="similarity">
    <text evidence="1">Belongs to the glycosyl hydrolase 2 family.</text>
</comment>
<dbReference type="EMBL" id="JAUJFL010000002">
    <property type="protein sequence ID" value="KAK2610103.1"/>
    <property type="molecule type" value="Genomic_DNA"/>
</dbReference>
<keyword evidence="10" id="KW-1185">Reference proteome</keyword>
<feature type="domain" description="Glycoside hydrolase family 2 catalytic" evidence="7">
    <location>
        <begin position="357"/>
        <end position="504"/>
    </location>
</feature>
<evidence type="ECO:0000256" key="2">
    <source>
        <dbReference type="ARBA" id="ARBA00022763"/>
    </source>
</evidence>
<dbReference type="SUPFAM" id="SSF51445">
    <property type="entry name" value="(Trans)glycosidases"/>
    <property type="match status" value="1"/>
</dbReference>
<feature type="domain" description="Glycoside hydrolase family 2 immunoglobulin-like beta-sandwich" evidence="5">
    <location>
        <begin position="283"/>
        <end position="318"/>
    </location>
</feature>
<dbReference type="SUPFAM" id="SSF49785">
    <property type="entry name" value="Galactose-binding domain-like"/>
    <property type="match status" value="1"/>
</dbReference>
<dbReference type="InterPro" id="IPR051913">
    <property type="entry name" value="GH2_Domain-Containing"/>
</dbReference>
<dbReference type="GO" id="GO:0006281">
    <property type="term" value="P:DNA repair"/>
    <property type="evidence" value="ECO:0007669"/>
    <property type="project" value="InterPro"/>
</dbReference>
<dbReference type="GO" id="GO:0005975">
    <property type="term" value="P:carbohydrate metabolic process"/>
    <property type="evidence" value="ECO:0007669"/>
    <property type="project" value="InterPro"/>
</dbReference>
<dbReference type="CDD" id="cd06445">
    <property type="entry name" value="ATase"/>
    <property type="match status" value="1"/>
</dbReference>
<dbReference type="Gene3D" id="2.60.120.260">
    <property type="entry name" value="Galactose-binding domain-like"/>
    <property type="match status" value="1"/>
</dbReference>
<keyword evidence="3" id="KW-0378">Hydrolase</keyword>